<dbReference type="AlphaFoldDB" id="E0XSZ2"/>
<proteinExistence type="predicted"/>
<reference evidence="1" key="1">
    <citation type="journal article" date="2011" name="Environ. Microbiol.">
        <title>Time-series analyses of Monterey Bay coastal microbial picoplankton using a 'genome proxy' microarray.</title>
        <authorList>
            <person name="Rich V.I."/>
            <person name="Pham V.D."/>
            <person name="Eppley J."/>
            <person name="Shi Y."/>
            <person name="DeLong E.F."/>
        </authorList>
    </citation>
    <scope>NUCLEOTIDE SEQUENCE</scope>
</reference>
<organism evidence="1">
    <name type="scientific">uncultured alpha proteobacterium HF0130_06E21</name>
    <dbReference type="NCBI Taxonomy" id="710808"/>
    <lineage>
        <taxon>Bacteria</taxon>
        <taxon>Pseudomonadati</taxon>
        <taxon>Pseudomonadota</taxon>
        <taxon>Alphaproteobacteria</taxon>
        <taxon>environmental samples</taxon>
    </lineage>
</organism>
<accession>E0XSZ2</accession>
<dbReference type="EMBL" id="GU474868">
    <property type="protein sequence ID" value="ADI17533.1"/>
    <property type="molecule type" value="Genomic_DNA"/>
</dbReference>
<protein>
    <submittedName>
        <fullName evidence="1">Uncharacterized protein</fullName>
    </submittedName>
</protein>
<sequence>MVDDQHFAPLWRGFCWPELGPKKLMISAARCRIQRGFRDVIH</sequence>
<evidence type="ECO:0000313" key="1">
    <source>
        <dbReference type="EMBL" id="ADI17533.1"/>
    </source>
</evidence>
<name>E0XSZ2_9PROT</name>